<evidence type="ECO:0000256" key="8">
    <source>
        <dbReference type="ARBA" id="ARBA00023136"/>
    </source>
</evidence>
<evidence type="ECO:0000256" key="6">
    <source>
        <dbReference type="ARBA" id="ARBA00022692"/>
    </source>
</evidence>
<sequence length="1807" mass="206897">MSHRPGGPRAPDAAYAGDPRTHPQMQMPIPAPNVPYNHGNTHPDAPQRYFESESDIGDPYSRRNTYASEMEAGNNPYYDQPGGEYYSHGRQDGESDSELDVYGHRYEPSAESLMPGSRMATSETPTLADFGAPAPGVREPYPAWSAERSIPLSKEEIEDVFLDLANKFGFQRDSMRNMFDFLMQQLDSRASRMPPDQALLTLHADYIGGWHANYRKWYFAAQLDLDDAVGAAQNPGLQRLRSTKRSKRGQSRSAQDKSLNTALDRWRQAMHNMTQYDRLRQIALYLLCWGEAAQVRFCPETLCFIFKCADDYYRSPECQNRDQPVPEGLYLRAVIKPLYRFIRDQGYELIDGRFIRREKDHDQIIGYDDVNQLFWYPEGIARIVLTDKTRLVDVPPAHRFMKFDRIEWNRAFYKTYYEKRSFFHWLVNFNRIWVIHISMYWFYTAYNSPTVYTAANEQNPTAAMSWSATALGGAVATVLMILATLAEFMYIPTTWNNTSHLTRRLLFLSVTLALTAGPTFYVAFTDTPGGSSNVPLIIGIVQFFISVVATLLFAIMPSGRMFGDRVAGKSRKYLASQTFTASYPSLSKSARCVSILLWVLIFLCKFVESYFFLTQSFRDPIRVMVGMKIQGCNDRFFGNNLCTNQAAFTLTIMYIMDLVLFFLDTFLWYVIWSTVLSIARSFILGLSIWTPWREIYLRLPKRIYAKLLATADMEVRYKPKVLVSQIWNAVIISMYREHLLSIDHVQQLLYHQVASETDTERRTLRAPAFFMSQGDRGFKGEFFPHGSEAERRISFFAQSLTTHIPEPIPVDAMPTFTVLTPHYSEKILLSLREIIKEEDQNTRVTLLEYLKQLHPVEWDNFVKDTKILAEESNMFNGQNPFGGSDEKSGNAKTADDLPFYCIGFKSSAPEFTLRTRIWASLRAQTLYRTVSGMMNYAKAIKLLYRVENPEVVQLFGGNTDKLERELERMARRKFKFVVSMQRYSKFNPVERENAEFLLRAYPDLQIAYLDEEPSRREGGETRLFSALIDGHSEFIAETGRRRPKFRIELPGNPILGDGKSDNQNHAIIFYRGEYLQLIDANQDNYLEECLKIRNVLSEFEEYAVSSQSPYAQWGHQDFKKSPVAIVGAREYIFSENIGVLGDIAAGKEQTFGTLAARALSWIGGKLHYGHPDFLNGIFMNTRGGISKAQKGLHLNEDIFAGMNAFGRGGKIKHMEYYQCGKGRDLGFGTILNFQTKLGNGMGEQMLSREYYYLGTQLPIDRFLTFYYGHPGFQINNILVILSVQVFIVTMVFLGTLNSSVSICKFNSQGQFIANQSGCYNLHPVFDWIKRCIYSIFLVFMIAFMPLFLQELTERGAGRAIIRLTKHFTSLSPVFEVFSTQIYCHSILSNLNYGGARYIATGRGFATSRVSFSTLYSRFAGPSIYFGMRTLIMLLYVTLSLWIPHLIYFWITTLALCLSPFIFNPHQFSFADFVIDYREYLRWMSRGNARAHKNAWIGYCRLSRTMITGYKRKKLGLPSDKSAGSDTPRATWRAVFLSEIIMPICMAILFVVAYLFVKSFPQVTGRENASPLVRIAIVSLGPIVWNAAVLLILFFVSLFLGPMLDSVSPKFGSAIAFIAHVLALVGMVGFFEFLWFLELWNGSHAVLGMIAVIFIERAIHKILISVFLSREFKHDETNRAWWTGKWYGRGLGAHAMSQPAREFIVKVIELSLWSSDILLGHFLLFMLAIPLLVPYIDRIHATGLFWLRPSRQIRAPLYSLKQKRQRRGIVIKYGIIFVFILALFVALIVIPAIFSKVIDENCTICQNI</sequence>
<evidence type="ECO:0000256" key="5">
    <source>
        <dbReference type="ARBA" id="ARBA00022679"/>
    </source>
</evidence>
<dbReference type="Proteomes" id="UP000217199">
    <property type="component" value="Unassembled WGS sequence"/>
</dbReference>
<keyword evidence="6 11" id="KW-0812">Transmembrane</keyword>
<reference evidence="13 14" key="1">
    <citation type="journal article" date="2017" name="Mol. Ecol.">
        <title>Comparative and population genomic landscape of Phellinus noxius: A hypervariable fungus causing root rot in trees.</title>
        <authorList>
            <person name="Chung C.L."/>
            <person name="Lee T.J."/>
            <person name="Akiba M."/>
            <person name="Lee H.H."/>
            <person name="Kuo T.H."/>
            <person name="Liu D."/>
            <person name="Ke H.M."/>
            <person name="Yokoi T."/>
            <person name="Roa M.B."/>
            <person name="Lu M.J."/>
            <person name="Chang Y.Y."/>
            <person name="Ann P.J."/>
            <person name="Tsai J.N."/>
            <person name="Chen C.Y."/>
            <person name="Tzean S.S."/>
            <person name="Ota Y."/>
            <person name="Hattori T."/>
            <person name="Sahashi N."/>
            <person name="Liou R.F."/>
            <person name="Kikuchi T."/>
            <person name="Tsai I.J."/>
        </authorList>
    </citation>
    <scope>NUCLEOTIDE SEQUENCE [LARGE SCALE GENOMIC DNA]</scope>
    <source>
        <strain evidence="13 14">FFPRI411160</strain>
    </source>
</reference>
<evidence type="ECO:0000256" key="7">
    <source>
        <dbReference type="ARBA" id="ARBA00022989"/>
    </source>
</evidence>
<comment type="caution">
    <text evidence="13">The sequence shown here is derived from an EMBL/GenBank/DDBJ whole genome shotgun (WGS) entry which is preliminary data.</text>
</comment>
<feature type="transmembrane region" description="Helical" evidence="11">
    <location>
        <begin position="1331"/>
        <end position="1348"/>
    </location>
</feature>
<dbReference type="InterPro" id="IPR026899">
    <property type="entry name" value="FKS1-like_dom1"/>
</dbReference>
<dbReference type="EC" id="2.4.1.34" evidence="3"/>
<feature type="transmembrane region" description="Helical" evidence="11">
    <location>
        <begin position="505"/>
        <end position="524"/>
    </location>
</feature>
<keyword evidence="4" id="KW-0328">Glycosyltransferase</keyword>
<dbReference type="Pfam" id="PF14288">
    <property type="entry name" value="FKS1_dom1"/>
    <property type="match status" value="1"/>
</dbReference>
<dbReference type="Pfam" id="PF02364">
    <property type="entry name" value="Glucan_synthase"/>
    <property type="match status" value="1"/>
</dbReference>
<comment type="catalytic activity">
    <reaction evidence="9">
        <text>[(1-&gt;3)-beta-D-glucosyl](n) + UDP-alpha-D-glucose = [(1-&gt;3)-beta-D-glucosyl](n+1) + UDP + H(+)</text>
        <dbReference type="Rhea" id="RHEA:21476"/>
        <dbReference type="Rhea" id="RHEA-COMP:11146"/>
        <dbReference type="Rhea" id="RHEA-COMP:14303"/>
        <dbReference type="ChEBI" id="CHEBI:15378"/>
        <dbReference type="ChEBI" id="CHEBI:37671"/>
        <dbReference type="ChEBI" id="CHEBI:58223"/>
        <dbReference type="ChEBI" id="CHEBI:58885"/>
        <dbReference type="EC" id="2.4.1.34"/>
    </reaction>
</comment>
<evidence type="ECO:0000313" key="14">
    <source>
        <dbReference type="Proteomes" id="UP000217199"/>
    </source>
</evidence>
<feature type="transmembrane region" description="Helical" evidence="11">
    <location>
        <begin position="1418"/>
        <end position="1438"/>
    </location>
</feature>
<dbReference type="GO" id="GO:0006075">
    <property type="term" value="P:(1-&gt;3)-beta-D-glucan biosynthetic process"/>
    <property type="evidence" value="ECO:0007669"/>
    <property type="project" value="InterPro"/>
</dbReference>
<keyword evidence="5" id="KW-0808">Transferase</keyword>
<evidence type="ECO:0000256" key="9">
    <source>
        <dbReference type="ARBA" id="ARBA00047777"/>
    </source>
</evidence>
<name>A0A286UFH7_9AGAM</name>
<evidence type="ECO:0000256" key="11">
    <source>
        <dbReference type="SAM" id="Phobius"/>
    </source>
</evidence>
<dbReference type="GO" id="GO:0051278">
    <property type="term" value="P:fungal-type cell wall polysaccharide biosynthetic process"/>
    <property type="evidence" value="ECO:0007669"/>
    <property type="project" value="TreeGrafter"/>
</dbReference>
<feature type="transmembrane region" description="Helical" evidence="11">
    <location>
        <begin position="422"/>
        <end position="443"/>
    </location>
</feature>
<dbReference type="Pfam" id="PF23605">
    <property type="entry name" value="FKS1_dom2"/>
    <property type="match status" value="1"/>
</dbReference>
<feature type="transmembrane region" description="Helical" evidence="11">
    <location>
        <begin position="1610"/>
        <end position="1633"/>
    </location>
</feature>
<evidence type="ECO:0000256" key="1">
    <source>
        <dbReference type="ARBA" id="ARBA00004141"/>
    </source>
</evidence>
<feature type="transmembrane region" description="Helical" evidence="11">
    <location>
        <begin position="1445"/>
        <end position="1462"/>
    </location>
</feature>
<proteinExistence type="inferred from homology"/>
<dbReference type="GO" id="GO:0000148">
    <property type="term" value="C:1,3-beta-D-glucan synthase complex"/>
    <property type="evidence" value="ECO:0007669"/>
    <property type="project" value="InterPro"/>
</dbReference>
<dbReference type="FunCoup" id="A0A286UFH7">
    <property type="interactions" value="144"/>
</dbReference>
<dbReference type="GO" id="GO:0003843">
    <property type="term" value="F:1,3-beta-D-glucan synthase activity"/>
    <property type="evidence" value="ECO:0007669"/>
    <property type="project" value="UniProtKB-EC"/>
</dbReference>
<feature type="transmembrane region" description="Helical" evidence="11">
    <location>
        <begin position="666"/>
        <end position="692"/>
    </location>
</feature>
<feature type="region of interest" description="Disordered" evidence="10">
    <location>
        <begin position="236"/>
        <end position="258"/>
    </location>
</feature>
<protein>
    <recommendedName>
        <fullName evidence="3">1,3-beta-glucan synthase</fullName>
        <ecNumber evidence="3">2.4.1.34</ecNumber>
    </recommendedName>
</protein>
<gene>
    <name evidence="13" type="ORF">PNOK_0677400</name>
</gene>
<feature type="transmembrane region" description="Helical" evidence="11">
    <location>
        <begin position="595"/>
        <end position="613"/>
    </location>
</feature>
<dbReference type="OrthoDB" id="1880850at2759"/>
<evidence type="ECO:0000256" key="4">
    <source>
        <dbReference type="ARBA" id="ARBA00022676"/>
    </source>
</evidence>
<feature type="transmembrane region" description="Helical" evidence="11">
    <location>
        <begin position="1533"/>
        <end position="1556"/>
    </location>
</feature>
<dbReference type="InParanoid" id="A0A286UFH7"/>
<keyword evidence="8 11" id="KW-0472">Membrane</keyword>
<evidence type="ECO:0000259" key="12">
    <source>
        <dbReference type="SMART" id="SM01205"/>
    </source>
</evidence>
<keyword evidence="7 11" id="KW-1133">Transmembrane helix</keyword>
<dbReference type="EMBL" id="NBII01000006">
    <property type="protein sequence ID" value="PAV18288.1"/>
    <property type="molecule type" value="Genomic_DNA"/>
</dbReference>
<evidence type="ECO:0000256" key="10">
    <source>
        <dbReference type="SAM" id="MobiDB-lite"/>
    </source>
</evidence>
<feature type="domain" description="1,3-beta-glucan synthase component FKS1-like" evidence="12">
    <location>
        <begin position="276"/>
        <end position="388"/>
    </location>
</feature>
<feature type="transmembrane region" description="Helical" evidence="11">
    <location>
        <begin position="1576"/>
        <end position="1598"/>
    </location>
</feature>
<feature type="transmembrane region" description="Helical" evidence="11">
    <location>
        <begin position="536"/>
        <end position="555"/>
    </location>
</feature>
<dbReference type="InterPro" id="IPR003440">
    <property type="entry name" value="Glyco_trans_48_dom"/>
</dbReference>
<dbReference type="PANTHER" id="PTHR12741">
    <property type="entry name" value="LYST-INTERACTING PROTEIN LIP5 DOPAMINE RESPONSIVE PROTEIN DRG-1"/>
    <property type="match status" value="1"/>
</dbReference>
<accession>A0A286UFH7</accession>
<evidence type="ECO:0000313" key="13">
    <source>
        <dbReference type="EMBL" id="PAV18288.1"/>
    </source>
</evidence>
<dbReference type="STRING" id="2282107.A0A286UFH7"/>
<feature type="compositionally biased region" description="Basic residues" evidence="10">
    <location>
        <begin position="241"/>
        <end position="250"/>
    </location>
</feature>
<evidence type="ECO:0000256" key="3">
    <source>
        <dbReference type="ARBA" id="ARBA00012589"/>
    </source>
</evidence>
<feature type="transmembrane region" description="Helical" evidence="11">
    <location>
        <begin position="1645"/>
        <end position="1667"/>
    </location>
</feature>
<evidence type="ECO:0000256" key="2">
    <source>
        <dbReference type="ARBA" id="ARBA00009040"/>
    </source>
</evidence>
<dbReference type="GO" id="GO:0005886">
    <property type="term" value="C:plasma membrane"/>
    <property type="evidence" value="ECO:0007669"/>
    <property type="project" value="TreeGrafter"/>
</dbReference>
<feature type="transmembrane region" description="Helical" evidence="11">
    <location>
        <begin position="463"/>
        <end position="485"/>
    </location>
</feature>
<keyword evidence="14" id="KW-1185">Reference proteome</keyword>
<organism evidence="13 14">
    <name type="scientific">Pyrrhoderma noxium</name>
    <dbReference type="NCBI Taxonomy" id="2282107"/>
    <lineage>
        <taxon>Eukaryota</taxon>
        <taxon>Fungi</taxon>
        <taxon>Dikarya</taxon>
        <taxon>Basidiomycota</taxon>
        <taxon>Agaricomycotina</taxon>
        <taxon>Agaricomycetes</taxon>
        <taxon>Hymenochaetales</taxon>
        <taxon>Hymenochaetaceae</taxon>
        <taxon>Pyrrhoderma</taxon>
    </lineage>
</organism>
<feature type="transmembrane region" description="Helical" evidence="11">
    <location>
        <begin position="1274"/>
        <end position="1296"/>
    </location>
</feature>
<dbReference type="PANTHER" id="PTHR12741:SF48">
    <property type="entry name" value="1,3-BETA-GLUCAN SYNTHASE COMPONENT FKS1-RELATED"/>
    <property type="match status" value="1"/>
</dbReference>
<feature type="region of interest" description="Disordered" evidence="10">
    <location>
        <begin position="1"/>
        <end position="97"/>
    </location>
</feature>
<feature type="transmembrane region" description="Helical" evidence="11">
    <location>
        <begin position="1716"/>
        <end position="1735"/>
    </location>
</feature>
<dbReference type="InterPro" id="IPR056261">
    <property type="entry name" value="FKS1-like_dom2"/>
</dbReference>
<comment type="subcellular location">
    <subcellularLocation>
        <location evidence="1">Membrane</location>
        <topology evidence="1">Multi-pass membrane protein</topology>
    </subcellularLocation>
</comment>
<dbReference type="SMART" id="SM01205">
    <property type="entry name" value="FKS1_dom1"/>
    <property type="match status" value="1"/>
</dbReference>
<feature type="transmembrane region" description="Helical" evidence="11">
    <location>
        <begin position="1769"/>
        <end position="1793"/>
    </location>
</feature>
<comment type="similarity">
    <text evidence="2">Belongs to the glycosyltransferase 48 family.</text>
</comment>